<evidence type="ECO:0000313" key="4">
    <source>
        <dbReference type="Proteomes" id="UP000594865"/>
    </source>
</evidence>
<sequence>MGTKNIAFAATLMTALIIAGCASVPMADTQTSEQIKRFNPPSTGKSGVYVYRDSFVGKALKKDIYVDGNCLGESADKVFFYTEVDGDKPHILATESEFSENLLTLNAISGKNHFIRQYIKLGVFVGGANLEEVDETTGKAAISKLNLAVSGHCDKPLPKKP</sequence>
<reference evidence="3 4" key="1">
    <citation type="submission" date="2020-12" db="EMBL/GenBank/DDBJ databases">
        <title>FDA dAtabase for Regulatory Grade micrObial Sequences (FDA-ARGOS): Supporting development and validation of Infectious Disease Dx tests.</title>
        <authorList>
            <person name="Sproer C."/>
            <person name="Gronow S."/>
            <person name="Severitt S."/>
            <person name="Schroder I."/>
            <person name="Tallon L."/>
            <person name="Sadzewicz L."/>
            <person name="Zhao X."/>
            <person name="Boylan J."/>
            <person name="Ott S."/>
            <person name="Bowen H."/>
            <person name="Vavikolanu K."/>
            <person name="Mehta A."/>
            <person name="Aluvathingal J."/>
            <person name="Nadendla S."/>
            <person name="Lowell S."/>
            <person name="Myers T."/>
            <person name="Yan Y."/>
            <person name="Sichtig H."/>
        </authorList>
    </citation>
    <scope>NUCLEOTIDE SEQUENCE [LARGE SCALE GENOMIC DNA]</scope>
    <source>
        <strain evidence="3 4">FDAARGOS_871</strain>
    </source>
</reference>
<keyword evidence="4" id="KW-1185">Reference proteome</keyword>
<dbReference type="RefSeq" id="WP_111727543.1">
    <property type="nucleotide sequence ID" value="NZ_CP065726.1"/>
</dbReference>
<protein>
    <submittedName>
        <fullName evidence="3">DUF2846 domain-containing protein</fullName>
    </submittedName>
</protein>
<feature type="signal peptide" evidence="1">
    <location>
        <begin position="1"/>
        <end position="27"/>
    </location>
</feature>
<evidence type="ECO:0000256" key="1">
    <source>
        <dbReference type="SAM" id="SignalP"/>
    </source>
</evidence>
<keyword evidence="1" id="KW-0732">Signal</keyword>
<dbReference type="PROSITE" id="PS51257">
    <property type="entry name" value="PROKAR_LIPOPROTEIN"/>
    <property type="match status" value="1"/>
</dbReference>
<dbReference type="Proteomes" id="UP000594865">
    <property type="component" value="Chromosome"/>
</dbReference>
<dbReference type="Pfam" id="PF11008">
    <property type="entry name" value="DUF2846"/>
    <property type="match status" value="1"/>
</dbReference>
<organism evidence="3 4">
    <name type="scientific">Neisseria cinerea</name>
    <dbReference type="NCBI Taxonomy" id="483"/>
    <lineage>
        <taxon>Bacteria</taxon>
        <taxon>Pseudomonadati</taxon>
        <taxon>Pseudomonadota</taxon>
        <taxon>Betaproteobacteria</taxon>
        <taxon>Neisseriales</taxon>
        <taxon>Neisseriaceae</taxon>
        <taxon>Neisseria</taxon>
    </lineage>
</organism>
<evidence type="ECO:0000259" key="2">
    <source>
        <dbReference type="Pfam" id="PF11008"/>
    </source>
</evidence>
<name>A0A7T3BLR7_NEICI</name>
<evidence type="ECO:0000313" key="3">
    <source>
        <dbReference type="EMBL" id="QPT38006.1"/>
    </source>
</evidence>
<dbReference type="PIRSF" id="PIRSF012335">
    <property type="entry name" value="UCP012335"/>
    <property type="match status" value="1"/>
</dbReference>
<gene>
    <name evidence="3" type="ORF">I6G28_09010</name>
</gene>
<dbReference type="InterPro" id="IPR016596">
    <property type="entry name" value="UCP012335"/>
</dbReference>
<accession>A0A7T3BLR7</accession>
<proteinExistence type="predicted"/>
<dbReference type="EMBL" id="CP065726">
    <property type="protein sequence ID" value="QPT38006.1"/>
    <property type="molecule type" value="Genomic_DNA"/>
</dbReference>
<dbReference type="GeneID" id="84022052"/>
<dbReference type="InterPro" id="IPR022548">
    <property type="entry name" value="DUF2846"/>
</dbReference>
<feature type="domain" description="DUF2846" evidence="2">
    <location>
        <begin position="43"/>
        <end position="128"/>
    </location>
</feature>
<dbReference type="AlphaFoldDB" id="A0A7T3BLR7"/>
<feature type="chain" id="PRO_5032978055" evidence="1">
    <location>
        <begin position="28"/>
        <end position="161"/>
    </location>
</feature>